<dbReference type="Proteomes" id="UP000004968">
    <property type="component" value="Unassembled WGS sequence"/>
</dbReference>
<evidence type="ECO:0008006" key="3">
    <source>
        <dbReference type="Google" id="ProtNLM"/>
    </source>
</evidence>
<reference evidence="1 2" key="1">
    <citation type="submission" date="2010-01" db="EMBL/GenBank/DDBJ databases">
        <authorList>
            <person name="Weinstock G."/>
            <person name="Sodergren E."/>
            <person name="Clifton S."/>
            <person name="Fulton L."/>
            <person name="Fulton B."/>
            <person name="Courtney L."/>
            <person name="Fronick C."/>
            <person name="Harrison M."/>
            <person name="Strong C."/>
            <person name="Farmer C."/>
            <person name="Delahaunty K."/>
            <person name="Markovic C."/>
            <person name="Hall O."/>
            <person name="Minx P."/>
            <person name="Tomlinson C."/>
            <person name="Mitreva M."/>
            <person name="Nelson J."/>
            <person name="Hou S."/>
            <person name="Wollam A."/>
            <person name="Pepin K.H."/>
            <person name="Johnson M."/>
            <person name="Bhonagiri V."/>
            <person name="Nash W.E."/>
            <person name="Warren W."/>
            <person name="Chinwalla A."/>
            <person name="Mardis E.R."/>
            <person name="Wilson R.K."/>
        </authorList>
    </citation>
    <scope>NUCLEOTIDE SEQUENCE [LARGE SCALE GENOMIC DNA]</scope>
    <source>
        <strain evidence="1 2">DSM 13479</strain>
    </source>
</reference>
<feature type="non-terminal residue" evidence="1">
    <location>
        <position position="53"/>
    </location>
</feature>
<proteinExistence type="predicted"/>
<gene>
    <name evidence="1" type="ORF">CLOSTHATH_04407</name>
</gene>
<sequence length="53" mass="5778">MISNQILQTTIEGLKGITRIDLCICDTEGKVLATTFPDAEDYESSILAFVDSP</sequence>
<dbReference type="HOGENOM" id="CLU_3073276_0_0_9"/>
<evidence type="ECO:0000313" key="2">
    <source>
        <dbReference type="Proteomes" id="UP000004968"/>
    </source>
</evidence>
<protein>
    <recommendedName>
        <fullName evidence="3">Roadblock/LAMTOR2 domain-containing protein</fullName>
    </recommendedName>
</protein>
<comment type="caution">
    <text evidence="1">The sequence shown here is derived from an EMBL/GenBank/DDBJ whole genome shotgun (WGS) entry which is preliminary data.</text>
</comment>
<organism evidence="1 2">
    <name type="scientific">Hungatella hathewayi DSM 13479</name>
    <dbReference type="NCBI Taxonomy" id="566550"/>
    <lineage>
        <taxon>Bacteria</taxon>
        <taxon>Bacillati</taxon>
        <taxon>Bacillota</taxon>
        <taxon>Clostridia</taxon>
        <taxon>Lachnospirales</taxon>
        <taxon>Lachnospiraceae</taxon>
        <taxon>Hungatella</taxon>
    </lineage>
</organism>
<dbReference type="EMBL" id="ACIO01000400">
    <property type="protein sequence ID" value="EFC97402.1"/>
    <property type="molecule type" value="Genomic_DNA"/>
</dbReference>
<name>D3ALB1_9FIRM</name>
<dbReference type="AlphaFoldDB" id="D3ALB1"/>
<accession>D3ALB1</accession>
<evidence type="ECO:0000313" key="1">
    <source>
        <dbReference type="EMBL" id="EFC97402.1"/>
    </source>
</evidence>